<dbReference type="EMBL" id="JAWPEI010000011">
    <property type="protein sequence ID" value="KAK4709753.1"/>
    <property type="molecule type" value="Genomic_DNA"/>
</dbReference>
<accession>A0AAV9KA40</accession>
<dbReference type="AlphaFoldDB" id="A0AAV9KA40"/>
<sequence length="165" mass="19044">MKENNVGIIAVLEHKIKEKLAEKVLQKIATGWKWEANYEYIDKGRIWLLWNPTVLDCKILGKSDQYIYSSVEVKRNNMIFCLVAVYGLHTIHTRKQLWEDLKQMVSNVRVPMICVRIGICLYNPIRIGIGLYNPIRIGIGIVIEIEIGILNSILLGKGLYSRVYK</sequence>
<protein>
    <submittedName>
        <fullName evidence="1">Uncharacterized protein</fullName>
    </submittedName>
</protein>
<reference evidence="1 2" key="1">
    <citation type="submission" date="2023-10" db="EMBL/GenBank/DDBJ databases">
        <title>Genome-Wide Identification Analysis in wild type Solanum Pinnatisectum Reveals Some Genes Defensing Phytophthora Infestans.</title>
        <authorList>
            <person name="Sun C."/>
        </authorList>
    </citation>
    <scope>NUCLEOTIDE SEQUENCE [LARGE SCALE GENOMIC DNA]</scope>
    <source>
        <strain evidence="1">LQN</strain>
        <tissue evidence="1">Leaf</tissue>
    </source>
</reference>
<organism evidence="1 2">
    <name type="scientific">Solanum pinnatisectum</name>
    <name type="common">tansyleaf nightshade</name>
    <dbReference type="NCBI Taxonomy" id="50273"/>
    <lineage>
        <taxon>Eukaryota</taxon>
        <taxon>Viridiplantae</taxon>
        <taxon>Streptophyta</taxon>
        <taxon>Embryophyta</taxon>
        <taxon>Tracheophyta</taxon>
        <taxon>Spermatophyta</taxon>
        <taxon>Magnoliopsida</taxon>
        <taxon>eudicotyledons</taxon>
        <taxon>Gunneridae</taxon>
        <taxon>Pentapetalae</taxon>
        <taxon>asterids</taxon>
        <taxon>lamiids</taxon>
        <taxon>Solanales</taxon>
        <taxon>Solanaceae</taxon>
        <taxon>Solanoideae</taxon>
        <taxon>Solaneae</taxon>
        <taxon>Solanum</taxon>
    </lineage>
</organism>
<gene>
    <name evidence="1" type="ORF">R3W88_004266</name>
</gene>
<keyword evidence="2" id="KW-1185">Reference proteome</keyword>
<evidence type="ECO:0000313" key="2">
    <source>
        <dbReference type="Proteomes" id="UP001311915"/>
    </source>
</evidence>
<evidence type="ECO:0000313" key="1">
    <source>
        <dbReference type="EMBL" id="KAK4709753.1"/>
    </source>
</evidence>
<name>A0AAV9KA40_9SOLN</name>
<dbReference type="Proteomes" id="UP001311915">
    <property type="component" value="Unassembled WGS sequence"/>
</dbReference>
<proteinExistence type="predicted"/>
<comment type="caution">
    <text evidence="1">The sequence shown here is derived from an EMBL/GenBank/DDBJ whole genome shotgun (WGS) entry which is preliminary data.</text>
</comment>